<organism evidence="4 5">
    <name type="scientific">Auraticoccus cholistanensis</name>
    <dbReference type="NCBI Taxonomy" id="2656650"/>
    <lineage>
        <taxon>Bacteria</taxon>
        <taxon>Bacillati</taxon>
        <taxon>Actinomycetota</taxon>
        <taxon>Actinomycetes</taxon>
        <taxon>Propionibacteriales</taxon>
        <taxon>Propionibacteriaceae</taxon>
        <taxon>Auraticoccus</taxon>
    </lineage>
</organism>
<keyword evidence="1 4" id="KW-0808">Transferase</keyword>
<feature type="region of interest" description="Disordered" evidence="2">
    <location>
        <begin position="21"/>
        <end position="43"/>
    </location>
</feature>
<dbReference type="GO" id="GO:0008168">
    <property type="term" value="F:methyltransferase activity"/>
    <property type="evidence" value="ECO:0007669"/>
    <property type="project" value="UniProtKB-KW"/>
</dbReference>
<proteinExistence type="predicted"/>
<keyword evidence="5" id="KW-1185">Reference proteome</keyword>
<dbReference type="CDD" id="cd02440">
    <property type="entry name" value="AdoMet_MTases"/>
    <property type="match status" value="1"/>
</dbReference>
<dbReference type="GO" id="GO:0032259">
    <property type="term" value="P:methylation"/>
    <property type="evidence" value="ECO:0007669"/>
    <property type="project" value="UniProtKB-KW"/>
</dbReference>
<comment type="caution">
    <text evidence="4">The sequence shown here is derived from an EMBL/GenBank/DDBJ whole genome shotgun (WGS) entry which is preliminary data.</text>
</comment>
<dbReference type="EMBL" id="WPCU01000006">
    <property type="protein sequence ID" value="MVA76511.1"/>
    <property type="molecule type" value="Genomic_DNA"/>
</dbReference>
<keyword evidence="4" id="KW-0489">Methyltransferase</keyword>
<reference evidence="4 5" key="1">
    <citation type="submission" date="2019-12" db="EMBL/GenBank/DDBJ databases">
        <title>Auraticoccus cholistani sp. nov., an actinomycete isolated from soil of Cholistan desert.</title>
        <authorList>
            <person name="Cheema M.T."/>
        </authorList>
    </citation>
    <scope>NUCLEOTIDE SEQUENCE [LARGE SCALE GENOMIC DNA]</scope>
    <source>
        <strain evidence="4 5">F435</strain>
    </source>
</reference>
<gene>
    <name evidence="4" type="ORF">GC722_10815</name>
</gene>
<sequence>MTHAPDHGHAFDQDYWQQHWRSRTSGPGSMATNPPNPHLVRETAGLTPGTALDAGCGVGAEALWLAARGWRVTAVDISAEALAVAAGRGAGSGVEWVEADLGDWEPETSFDLVMTHYAHPAMPQLDFYQRIAGWVGVGGTLLVVGHLPSAAGTAGHQHQAPAEATATVAGITARLDADRWEVVTAEERSRTVPGHDGRERALSDVVVRARRRG</sequence>
<accession>A0A6A9UV02</accession>
<dbReference type="Proteomes" id="UP000435304">
    <property type="component" value="Unassembled WGS sequence"/>
</dbReference>
<dbReference type="SUPFAM" id="SSF53335">
    <property type="entry name" value="S-adenosyl-L-methionine-dependent methyltransferases"/>
    <property type="match status" value="1"/>
</dbReference>
<evidence type="ECO:0000313" key="5">
    <source>
        <dbReference type="Proteomes" id="UP000435304"/>
    </source>
</evidence>
<dbReference type="PANTHER" id="PTHR43861">
    <property type="entry name" value="TRANS-ACONITATE 2-METHYLTRANSFERASE-RELATED"/>
    <property type="match status" value="1"/>
</dbReference>
<dbReference type="Pfam" id="PF13649">
    <property type="entry name" value="Methyltransf_25"/>
    <property type="match status" value="1"/>
</dbReference>
<feature type="domain" description="Methyltransferase" evidence="3">
    <location>
        <begin position="52"/>
        <end position="135"/>
    </location>
</feature>
<evidence type="ECO:0000256" key="1">
    <source>
        <dbReference type="ARBA" id="ARBA00022679"/>
    </source>
</evidence>
<protein>
    <submittedName>
        <fullName evidence="4">Methyltransferase domain-containing protein</fullName>
    </submittedName>
</protein>
<dbReference type="InterPro" id="IPR041698">
    <property type="entry name" value="Methyltransf_25"/>
</dbReference>
<dbReference type="InterPro" id="IPR029063">
    <property type="entry name" value="SAM-dependent_MTases_sf"/>
</dbReference>
<dbReference type="AlphaFoldDB" id="A0A6A9UV02"/>
<dbReference type="Gene3D" id="3.40.50.150">
    <property type="entry name" value="Vaccinia Virus protein VP39"/>
    <property type="match status" value="1"/>
</dbReference>
<evidence type="ECO:0000256" key="2">
    <source>
        <dbReference type="SAM" id="MobiDB-lite"/>
    </source>
</evidence>
<feature type="compositionally biased region" description="Polar residues" evidence="2">
    <location>
        <begin position="23"/>
        <end position="33"/>
    </location>
</feature>
<name>A0A6A9UV02_9ACTN</name>
<dbReference type="RefSeq" id="WP_156610040.1">
    <property type="nucleotide sequence ID" value="NZ_WPCU01000006.1"/>
</dbReference>
<evidence type="ECO:0000259" key="3">
    <source>
        <dbReference type="Pfam" id="PF13649"/>
    </source>
</evidence>
<evidence type="ECO:0000313" key="4">
    <source>
        <dbReference type="EMBL" id="MVA76511.1"/>
    </source>
</evidence>